<protein>
    <recommendedName>
        <fullName evidence="3">Ankyrin repeat protein</fullName>
    </recommendedName>
</protein>
<evidence type="ECO:0008006" key="3">
    <source>
        <dbReference type="Google" id="ProtNLM"/>
    </source>
</evidence>
<accession>A0AAN9U962</accession>
<evidence type="ECO:0000313" key="2">
    <source>
        <dbReference type="Proteomes" id="UP001320245"/>
    </source>
</evidence>
<proteinExistence type="predicted"/>
<dbReference type="Gene3D" id="1.25.40.20">
    <property type="entry name" value="Ankyrin repeat-containing domain"/>
    <property type="match status" value="1"/>
</dbReference>
<dbReference type="EMBL" id="JAJSPL020000037">
    <property type="protein sequence ID" value="KAK7735638.1"/>
    <property type="molecule type" value="Genomic_DNA"/>
</dbReference>
<organism evidence="1 2">
    <name type="scientific">Cytospora paraplurivora</name>
    <dbReference type="NCBI Taxonomy" id="2898453"/>
    <lineage>
        <taxon>Eukaryota</taxon>
        <taxon>Fungi</taxon>
        <taxon>Dikarya</taxon>
        <taxon>Ascomycota</taxon>
        <taxon>Pezizomycotina</taxon>
        <taxon>Sordariomycetes</taxon>
        <taxon>Sordariomycetidae</taxon>
        <taxon>Diaporthales</taxon>
        <taxon>Cytosporaceae</taxon>
        <taxon>Cytospora</taxon>
    </lineage>
</organism>
<sequence length="255" mass="28064">MATSVPAHQQEILDACSTGAIAVLKELLKSYGIYQGTAPILHRDVTESGCPSTGAMLSAAILSKQAAVVRFLLDEFNGYPTDWSDAQRESQKPISFGSGIAQAVLDSPDIEILQVLLDYDHRIANYEFDDHTTFLSQACQRDPDKIGPLIKLLVAHGADMQAGWRWNWDLLPAIYGGQHLDVMEAMVAKGARINYLAILYAVRKERADVLQMVLDKRGARDGRLSDADVEQLRTEAKVADDVLVIKLVERLISAT</sequence>
<gene>
    <name evidence="1" type="ORF">SLS53_007378</name>
</gene>
<comment type="caution">
    <text evidence="1">The sequence shown here is derived from an EMBL/GenBank/DDBJ whole genome shotgun (WGS) entry which is preliminary data.</text>
</comment>
<reference evidence="1 2" key="1">
    <citation type="journal article" date="2023" name="PLoS ONE">
        <title>Cytospora paraplurivora sp. nov. isolated from orchards with fruit tree decline syndrome in Ontario, Canada.</title>
        <authorList>
            <person name="Ilyukhin E."/>
            <person name="Nguyen H.D.T."/>
            <person name="Castle A.J."/>
            <person name="Ellouze W."/>
        </authorList>
    </citation>
    <scope>NUCLEOTIDE SEQUENCE [LARGE SCALE GENOMIC DNA]</scope>
    <source>
        <strain evidence="1 2">FDS-564</strain>
    </source>
</reference>
<dbReference type="InterPro" id="IPR036770">
    <property type="entry name" value="Ankyrin_rpt-contain_sf"/>
</dbReference>
<evidence type="ECO:0000313" key="1">
    <source>
        <dbReference type="EMBL" id="KAK7735638.1"/>
    </source>
</evidence>
<dbReference type="Proteomes" id="UP001320245">
    <property type="component" value="Unassembled WGS sequence"/>
</dbReference>
<name>A0AAN9U962_9PEZI</name>
<keyword evidence="2" id="KW-1185">Reference proteome</keyword>
<dbReference type="SUPFAM" id="SSF48403">
    <property type="entry name" value="Ankyrin repeat"/>
    <property type="match status" value="1"/>
</dbReference>
<dbReference type="AlphaFoldDB" id="A0AAN9U962"/>